<comment type="caution">
    <text evidence="7">The sequence shown here is derived from an EMBL/GenBank/DDBJ whole genome shotgun (WGS) entry which is preliminary data.</text>
</comment>
<comment type="subcellular location">
    <subcellularLocation>
        <location evidence="1">Target cell</location>
        <location evidence="1">Target cell cytoplasm</location>
    </subcellularLocation>
</comment>
<keyword evidence="4" id="KW-0843">Virulence</keyword>
<keyword evidence="8" id="KW-1185">Reference proteome</keyword>
<evidence type="ECO:0000313" key="8">
    <source>
        <dbReference type="Proteomes" id="UP000008947"/>
    </source>
</evidence>
<dbReference type="AlphaFoldDB" id="J1J4A6"/>
<dbReference type="Pfam" id="PF04829">
    <property type="entry name" value="PT-VENN"/>
    <property type="match status" value="1"/>
</dbReference>
<dbReference type="PATRIC" id="fig|1094563.3.peg.1130"/>
<dbReference type="eggNOG" id="COG3210">
    <property type="taxonomic scope" value="Bacteria"/>
</dbReference>
<dbReference type="Proteomes" id="UP000008947">
    <property type="component" value="Unassembled WGS sequence"/>
</dbReference>
<feature type="domain" description="VENN motif-containing" evidence="5">
    <location>
        <begin position="174"/>
        <end position="209"/>
    </location>
</feature>
<dbReference type="EMBL" id="AILU01000032">
    <property type="protein sequence ID" value="EJF78957.1"/>
    <property type="molecule type" value="Genomic_DNA"/>
</dbReference>
<keyword evidence="2" id="KW-0800">Toxin</keyword>
<dbReference type="Pfam" id="PF04830">
    <property type="entry name" value="DUF637"/>
    <property type="match status" value="1"/>
</dbReference>
<feature type="domain" description="DUF637" evidence="6">
    <location>
        <begin position="1"/>
        <end position="120"/>
    </location>
</feature>
<gene>
    <name evidence="7" type="ORF">MCQ_00998</name>
</gene>
<accession>J1J4A6</accession>
<protein>
    <submittedName>
        <fullName evidence="7">Uncharacterized protein</fullName>
    </submittedName>
</protein>
<dbReference type="GO" id="GO:0090729">
    <property type="term" value="F:toxin activity"/>
    <property type="evidence" value="ECO:0007669"/>
    <property type="project" value="UniProtKB-KW"/>
</dbReference>
<dbReference type="InterPro" id="IPR006914">
    <property type="entry name" value="VENN_dom"/>
</dbReference>
<name>J1J4A6_9HYPH</name>
<proteinExistence type="predicted"/>
<keyword evidence="3" id="KW-1266">Target cell cytoplasm</keyword>
<evidence type="ECO:0000259" key="5">
    <source>
        <dbReference type="Pfam" id="PF04829"/>
    </source>
</evidence>
<evidence type="ECO:0000256" key="1">
    <source>
        <dbReference type="ARBA" id="ARBA00004219"/>
    </source>
</evidence>
<evidence type="ECO:0000313" key="7">
    <source>
        <dbReference type="EMBL" id="EJF78957.1"/>
    </source>
</evidence>
<dbReference type="HOGENOM" id="CLU_996245_0_0_5"/>
<evidence type="ECO:0000256" key="3">
    <source>
        <dbReference type="ARBA" id="ARBA00022913"/>
    </source>
</evidence>
<reference evidence="7 8" key="1">
    <citation type="submission" date="2012-03" db="EMBL/GenBank/DDBJ databases">
        <title>The Genome Sequence of Bartonella washoensis Sb944nv.</title>
        <authorList>
            <consortium name="The Broad Institute Genome Sequencing Platform"/>
            <consortium name="The Broad Institute Genome Sequencing Center for Infectious Disease"/>
            <person name="Feldgarden M."/>
            <person name="Kirby J."/>
            <person name="Kosoy M."/>
            <person name="Birtles R."/>
            <person name="Probert W.S."/>
            <person name="Chiaraviglio L."/>
            <person name="Young S.K."/>
            <person name="Zeng Q."/>
            <person name="Gargeya S."/>
            <person name="Fitzgerald M."/>
            <person name="Haas B."/>
            <person name="Abouelleil A."/>
            <person name="Alvarado L."/>
            <person name="Arachchi H.M."/>
            <person name="Berlin A."/>
            <person name="Chapman S.B."/>
            <person name="Gearin G."/>
            <person name="Goldberg J."/>
            <person name="Griggs A."/>
            <person name="Gujja S."/>
            <person name="Hansen M."/>
            <person name="Heiman D."/>
            <person name="Howarth C."/>
            <person name="Larimer J."/>
            <person name="Lui A."/>
            <person name="MacDonald P.J.P."/>
            <person name="McCowen C."/>
            <person name="Montmayeur A."/>
            <person name="Murphy C."/>
            <person name="Neiman D."/>
            <person name="Pearson M."/>
            <person name="Priest M."/>
            <person name="Roberts A."/>
            <person name="Saif S."/>
            <person name="Shea T."/>
            <person name="Sisk P."/>
            <person name="Stolte C."/>
            <person name="Sykes S."/>
            <person name="Wortman J."/>
            <person name="Nusbaum C."/>
            <person name="Birren B."/>
        </authorList>
    </citation>
    <scope>NUCLEOTIDE SEQUENCE [LARGE SCALE GENOMIC DNA]</scope>
    <source>
        <strain evidence="7 8">Sb944nv</strain>
    </source>
</reference>
<evidence type="ECO:0000256" key="2">
    <source>
        <dbReference type="ARBA" id="ARBA00022656"/>
    </source>
</evidence>
<evidence type="ECO:0000259" key="6">
    <source>
        <dbReference type="Pfam" id="PF04830"/>
    </source>
</evidence>
<dbReference type="InterPro" id="IPR006915">
    <property type="entry name" value="DUF637_hemagglutn_put"/>
</dbReference>
<organism evidence="7 8">
    <name type="scientific">Candidatus Bartonella washoeensis Sb944nv</name>
    <dbReference type="NCBI Taxonomy" id="1094563"/>
    <lineage>
        <taxon>Bacteria</taxon>
        <taxon>Pseudomonadati</taxon>
        <taxon>Pseudomonadota</taxon>
        <taxon>Alphaproteobacteria</taxon>
        <taxon>Hyphomicrobiales</taxon>
        <taxon>Bartonellaceae</taxon>
        <taxon>Bartonella</taxon>
    </lineage>
</organism>
<sequence>MVTAGLTSQITEMAGVGQSFPKTAPFVDRIAREAEKNLIKAAIGAEVQTAFEGGSLDKNFITNLRTALSGTIGKALAEEIGTAKADGKIDTVTQIVAHAGLGCLKGAVASGACSAGAIGGAVGEATAMLQFKLWMQSIVKEEMGDLNGRTPTPEEQARINAKIEAQFADFSDHVIDVARVAGGLAAALAGGDVNTGVDAAGNAAENNFLPAVAALAAFIVLLTPEELAALSLFMAGGATVVGSSSNGMAITDFLGYLFASKNAEEDSEKNKQKRTRRKK</sequence>
<evidence type="ECO:0000256" key="4">
    <source>
        <dbReference type="ARBA" id="ARBA00023026"/>
    </source>
</evidence>